<organism evidence="6 7">
    <name type="scientific">Halobacillus naozhouensis</name>
    <dbReference type="NCBI Taxonomy" id="554880"/>
    <lineage>
        <taxon>Bacteria</taxon>
        <taxon>Bacillati</taxon>
        <taxon>Bacillota</taxon>
        <taxon>Bacilli</taxon>
        <taxon>Bacillales</taxon>
        <taxon>Bacillaceae</taxon>
        <taxon>Halobacillus</taxon>
    </lineage>
</organism>
<evidence type="ECO:0000313" key="7">
    <source>
        <dbReference type="Proteomes" id="UP001221597"/>
    </source>
</evidence>
<dbReference type="PANTHER" id="PTHR30469">
    <property type="entry name" value="MULTIDRUG RESISTANCE PROTEIN MDTA"/>
    <property type="match status" value="1"/>
</dbReference>
<evidence type="ECO:0000259" key="5">
    <source>
        <dbReference type="Pfam" id="PF25990"/>
    </source>
</evidence>
<name>A0ABY8J107_9BACI</name>
<proteinExistence type="predicted"/>
<dbReference type="InterPro" id="IPR058636">
    <property type="entry name" value="Beta-barrel_YknX"/>
</dbReference>
<dbReference type="Gene3D" id="2.40.420.20">
    <property type="match status" value="1"/>
</dbReference>
<feature type="domain" description="Multidrug resistance protein MdtA-like C-terminal permuted SH3" evidence="3">
    <location>
        <begin position="338"/>
        <end position="377"/>
    </location>
</feature>
<feature type="region of interest" description="Disordered" evidence="2">
    <location>
        <begin position="134"/>
        <end position="173"/>
    </location>
</feature>
<keyword evidence="7" id="KW-1185">Reference proteome</keyword>
<keyword evidence="1" id="KW-0175">Coiled coil</keyword>
<dbReference type="Gene3D" id="2.40.30.170">
    <property type="match status" value="1"/>
</dbReference>
<evidence type="ECO:0000259" key="4">
    <source>
        <dbReference type="Pfam" id="PF25984"/>
    </source>
</evidence>
<dbReference type="Pfam" id="PF25990">
    <property type="entry name" value="Beta-barrel_YknX"/>
    <property type="match status" value="1"/>
</dbReference>
<feature type="coiled-coil region" evidence="1">
    <location>
        <begin position="183"/>
        <end position="210"/>
    </location>
</feature>
<reference evidence="6 7" key="1">
    <citation type="submission" date="2023-04" db="EMBL/GenBank/DDBJ databases">
        <title>Genome sequence of Halobacillus naozhouensis KACC 21980.</title>
        <authorList>
            <person name="Kim S."/>
            <person name="Heo J."/>
            <person name="Kwon S.-W."/>
        </authorList>
    </citation>
    <scope>NUCLEOTIDE SEQUENCE [LARGE SCALE GENOMIC DNA]</scope>
    <source>
        <strain evidence="6 7">KCTC 13234</strain>
    </source>
</reference>
<gene>
    <name evidence="6" type="ORF">P9989_02195</name>
</gene>
<dbReference type="EMBL" id="CP121671">
    <property type="protein sequence ID" value="WFT75244.1"/>
    <property type="molecule type" value="Genomic_DNA"/>
</dbReference>
<evidence type="ECO:0000256" key="1">
    <source>
        <dbReference type="SAM" id="Coils"/>
    </source>
</evidence>
<evidence type="ECO:0000313" key="6">
    <source>
        <dbReference type="EMBL" id="WFT75244.1"/>
    </source>
</evidence>
<evidence type="ECO:0000259" key="3">
    <source>
        <dbReference type="Pfam" id="PF25967"/>
    </source>
</evidence>
<sequence length="426" mass="48261">MRTRYKVRICGLLIIAFLTLNASLIYFDRDSEVDRKSYINEWSSTFTEDLFESIHTSGIFTSNETNPVYFDKQSGSFQEFLVEEGDEVSEGDELYTYKVVNYEEQLTQLKTKAVRLQEEIISLTNYINELGSFTVPETGGASPPSFIPESSPDDSFSQDLEPQQQEGSESQTIETEFMKQKAIAEKELQLSQKQAHLSMVENQLRQLEETGQSITVTSEFSGVVTNLSENLHPPLLTLSSSNLIVSGELSEEHRKQVEEGMSSYVRIPDLEVEVTGLVESIKPFPKNVDVQQPSHYPYKIVIEENKEQVRPGYHANVEIITAEATDAVAAYDDVLKNLGNSSAWVMGDRGRLEKREIETGIREDRIVEVTEGLEEGEYLADQPEDEFREGSVFLTPLKLEHFEVQSLFEIDPSLMLDYGLLGLMNR</sequence>
<feature type="compositionally biased region" description="Polar residues" evidence="2">
    <location>
        <begin position="153"/>
        <end position="173"/>
    </location>
</feature>
<protein>
    <submittedName>
        <fullName evidence="6">Efflux RND transporter periplasmic adaptor subunit</fullName>
    </submittedName>
</protein>
<dbReference type="Pfam" id="PF25967">
    <property type="entry name" value="RND-MFP_C"/>
    <property type="match status" value="1"/>
</dbReference>
<dbReference type="Pfam" id="PF25984">
    <property type="entry name" value="BSH_YknX"/>
    <property type="match status" value="1"/>
</dbReference>
<dbReference type="Proteomes" id="UP001221597">
    <property type="component" value="Chromosome"/>
</dbReference>
<dbReference type="RefSeq" id="WP_283077213.1">
    <property type="nucleotide sequence ID" value="NZ_CP121671.1"/>
</dbReference>
<dbReference type="InterPro" id="IPR058639">
    <property type="entry name" value="BSH_YknX-like"/>
</dbReference>
<dbReference type="InterPro" id="IPR058627">
    <property type="entry name" value="MdtA-like_C"/>
</dbReference>
<accession>A0ABY8J107</accession>
<evidence type="ECO:0000256" key="2">
    <source>
        <dbReference type="SAM" id="MobiDB-lite"/>
    </source>
</evidence>
<feature type="domain" description="YknX-like beta-barrel" evidence="5">
    <location>
        <begin position="243"/>
        <end position="319"/>
    </location>
</feature>
<feature type="domain" description="YknX-like barrel-sandwich hybrid" evidence="4">
    <location>
        <begin position="68"/>
        <end position="230"/>
    </location>
</feature>